<keyword evidence="2" id="KW-1185">Reference proteome</keyword>
<name>A0A067MRZ6_BOTB1</name>
<dbReference type="AlphaFoldDB" id="A0A067MRZ6"/>
<sequence length="336" mass="36770">MDAARTSGPPSTPRRPGSWSVPLELVIEMIGILGTMGSSHPIAYQRDQQIITAFLQLALVSRSFHTLVVPVLYRSVALRTPEDIARFALTLSADSAIASKATHVRSLSLTGLGDTITPESIGNISSILFAVAPSLQHLFANFPLVQLTHCAPDLQPVRSALAALSQLVEFVSVKDDFLRQNGPCSLGWPRWENIRRLALSTPRISRQFLRGISSFPRLEILTLVAPYPDSPALEPAMTIPPNLRRVLIPIHPSTSDALCTAWGGLFTALAARRGTPVEVAFPPVWVTMSQTMFVQRWFQIKSDNGELWEVDGVELADSDLFSDWGTDSEGSIAEQH</sequence>
<evidence type="ECO:0008006" key="3">
    <source>
        <dbReference type="Google" id="ProtNLM"/>
    </source>
</evidence>
<organism evidence="1 2">
    <name type="scientific">Botryobasidium botryosum (strain FD-172 SS1)</name>
    <dbReference type="NCBI Taxonomy" id="930990"/>
    <lineage>
        <taxon>Eukaryota</taxon>
        <taxon>Fungi</taxon>
        <taxon>Dikarya</taxon>
        <taxon>Basidiomycota</taxon>
        <taxon>Agaricomycotina</taxon>
        <taxon>Agaricomycetes</taxon>
        <taxon>Cantharellales</taxon>
        <taxon>Botryobasidiaceae</taxon>
        <taxon>Botryobasidium</taxon>
    </lineage>
</organism>
<dbReference type="InParanoid" id="A0A067MRZ6"/>
<dbReference type="Proteomes" id="UP000027195">
    <property type="component" value="Unassembled WGS sequence"/>
</dbReference>
<dbReference type="EMBL" id="KL198021">
    <property type="protein sequence ID" value="KDQ18523.1"/>
    <property type="molecule type" value="Genomic_DNA"/>
</dbReference>
<gene>
    <name evidence="1" type="ORF">BOTBODRAFT_513935</name>
</gene>
<reference evidence="2" key="1">
    <citation type="journal article" date="2014" name="Proc. Natl. Acad. Sci. U.S.A.">
        <title>Extensive sampling of basidiomycete genomes demonstrates inadequacy of the white-rot/brown-rot paradigm for wood decay fungi.</title>
        <authorList>
            <person name="Riley R."/>
            <person name="Salamov A.A."/>
            <person name="Brown D.W."/>
            <person name="Nagy L.G."/>
            <person name="Floudas D."/>
            <person name="Held B.W."/>
            <person name="Levasseur A."/>
            <person name="Lombard V."/>
            <person name="Morin E."/>
            <person name="Otillar R."/>
            <person name="Lindquist E.A."/>
            <person name="Sun H."/>
            <person name="LaButti K.M."/>
            <person name="Schmutz J."/>
            <person name="Jabbour D."/>
            <person name="Luo H."/>
            <person name="Baker S.E."/>
            <person name="Pisabarro A.G."/>
            <person name="Walton J.D."/>
            <person name="Blanchette R.A."/>
            <person name="Henrissat B."/>
            <person name="Martin F."/>
            <person name="Cullen D."/>
            <person name="Hibbett D.S."/>
            <person name="Grigoriev I.V."/>
        </authorList>
    </citation>
    <scope>NUCLEOTIDE SEQUENCE [LARGE SCALE GENOMIC DNA]</scope>
    <source>
        <strain evidence="2">FD-172 SS1</strain>
    </source>
</reference>
<proteinExistence type="predicted"/>
<evidence type="ECO:0000313" key="1">
    <source>
        <dbReference type="EMBL" id="KDQ18523.1"/>
    </source>
</evidence>
<accession>A0A067MRZ6</accession>
<evidence type="ECO:0000313" key="2">
    <source>
        <dbReference type="Proteomes" id="UP000027195"/>
    </source>
</evidence>
<protein>
    <recommendedName>
        <fullName evidence="3">F-box domain-containing protein</fullName>
    </recommendedName>
</protein>
<dbReference type="HOGENOM" id="CLU_936864_0_0_1"/>